<reference evidence="1" key="1">
    <citation type="submission" date="2014-09" db="EMBL/GenBank/DDBJ databases">
        <authorList>
            <person name="Magalhaes I.L.F."/>
            <person name="Oliveira U."/>
            <person name="Santos F.R."/>
            <person name="Vidigal T.H.D.A."/>
            <person name="Brescovit A.D."/>
            <person name="Santos A.J."/>
        </authorList>
    </citation>
    <scope>NUCLEOTIDE SEQUENCE</scope>
    <source>
        <tissue evidence="1">Shoot tissue taken approximately 20 cm above the soil surface</tissue>
    </source>
</reference>
<organism evidence="1">
    <name type="scientific">Arundo donax</name>
    <name type="common">Giant reed</name>
    <name type="synonym">Donax arundinaceus</name>
    <dbReference type="NCBI Taxonomy" id="35708"/>
    <lineage>
        <taxon>Eukaryota</taxon>
        <taxon>Viridiplantae</taxon>
        <taxon>Streptophyta</taxon>
        <taxon>Embryophyta</taxon>
        <taxon>Tracheophyta</taxon>
        <taxon>Spermatophyta</taxon>
        <taxon>Magnoliopsida</taxon>
        <taxon>Liliopsida</taxon>
        <taxon>Poales</taxon>
        <taxon>Poaceae</taxon>
        <taxon>PACMAD clade</taxon>
        <taxon>Arundinoideae</taxon>
        <taxon>Arundineae</taxon>
        <taxon>Arundo</taxon>
    </lineage>
</organism>
<proteinExistence type="predicted"/>
<reference evidence="1" key="2">
    <citation type="journal article" date="2015" name="Data Brief">
        <title>Shoot transcriptome of the giant reed, Arundo donax.</title>
        <authorList>
            <person name="Barrero R.A."/>
            <person name="Guerrero F.D."/>
            <person name="Moolhuijzen P."/>
            <person name="Goolsby J.A."/>
            <person name="Tidwell J."/>
            <person name="Bellgard S.E."/>
            <person name="Bellgard M.I."/>
        </authorList>
    </citation>
    <scope>NUCLEOTIDE SEQUENCE</scope>
    <source>
        <tissue evidence="1">Shoot tissue taken approximately 20 cm above the soil surface</tissue>
    </source>
</reference>
<protein>
    <submittedName>
        <fullName evidence="1">Uncharacterized protein</fullName>
    </submittedName>
</protein>
<dbReference type="EMBL" id="GBRH01282201">
    <property type="protein sequence ID" value="JAD15694.1"/>
    <property type="molecule type" value="Transcribed_RNA"/>
</dbReference>
<dbReference type="AlphaFoldDB" id="A0A0A9THD3"/>
<evidence type="ECO:0000313" key="1">
    <source>
        <dbReference type="EMBL" id="JAD15694.1"/>
    </source>
</evidence>
<accession>A0A0A9THD3</accession>
<sequence>MAQKPHAGGQQGVQYWLLWTRTGEQ</sequence>
<name>A0A0A9THD3_ARUDO</name>